<dbReference type="EMBL" id="FNCS01000001">
    <property type="protein sequence ID" value="SDG21686.1"/>
    <property type="molecule type" value="Genomic_DNA"/>
</dbReference>
<evidence type="ECO:0000313" key="10">
    <source>
        <dbReference type="Proteomes" id="UP000199495"/>
    </source>
</evidence>
<dbReference type="GO" id="GO:0006364">
    <property type="term" value="P:rRNA processing"/>
    <property type="evidence" value="ECO:0007669"/>
    <property type="project" value="UniProtKB-UniRule"/>
</dbReference>
<dbReference type="NCBIfam" id="TIGR02273">
    <property type="entry name" value="16S_RimM"/>
    <property type="match status" value="1"/>
</dbReference>
<keyword evidence="3 5" id="KW-0698">rRNA processing</keyword>
<protein>
    <recommendedName>
        <fullName evidence="5">Ribosome maturation factor RimM</fullName>
    </recommendedName>
</protein>
<dbReference type="GO" id="GO:0005840">
    <property type="term" value="C:ribosome"/>
    <property type="evidence" value="ECO:0007669"/>
    <property type="project" value="InterPro"/>
</dbReference>
<dbReference type="InterPro" id="IPR056792">
    <property type="entry name" value="PRC_RimM"/>
</dbReference>
<dbReference type="GO" id="GO:0005737">
    <property type="term" value="C:cytoplasm"/>
    <property type="evidence" value="ECO:0007669"/>
    <property type="project" value="UniProtKB-SubCell"/>
</dbReference>
<evidence type="ECO:0000256" key="5">
    <source>
        <dbReference type="HAMAP-Rule" id="MF_00014"/>
    </source>
</evidence>
<keyword evidence="10" id="KW-1185">Reference proteome</keyword>
<dbReference type="HAMAP" id="MF_00014">
    <property type="entry name" value="Ribosome_mat_RimM"/>
    <property type="match status" value="1"/>
</dbReference>
<sequence>MTGPKQPETRILMGRIGAAHGIKGEVRITAFTADPLAIADYDPLETDRKGLSISIAKARVAKGVVIASLKGVADRNDAEKLNGVSLFVDRDRLDEPDEDEFYYSDLIGLEVRQSDGSVLGIVTSVENFGSDDLLDIKLQETRKSVYLPFTKAVVPELHIAQGYMIAIPPEGWLDETPRDPEDRDPEEGA</sequence>
<dbReference type="Pfam" id="PF24986">
    <property type="entry name" value="PRC_RimM"/>
    <property type="match status" value="1"/>
</dbReference>
<evidence type="ECO:0000256" key="2">
    <source>
        <dbReference type="ARBA" id="ARBA00022517"/>
    </source>
</evidence>
<dbReference type="Proteomes" id="UP000199495">
    <property type="component" value="Unassembled WGS sequence"/>
</dbReference>
<dbReference type="InterPro" id="IPR009000">
    <property type="entry name" value="Transl_B-barrel_sf"/>
</dbReference>
<comment type="domain">
    <text evidence="5">The PRC barrel domain binds ribosomal protein uS19.</text>
</comment>
<dbReference type="SUPFAM" id="SSF50346">
    <property type="entry name" value="PRC-barrel domain"/>
    <property type="match status" value="1"/>
</dbReference>
<evidence type="ECO:0000256" key="3">
    <source>
        <dbReference type="ARBA" id="ARBA00022552"/>
    </source>
</evidence>
<dbReference type="InterPro" id="IPR011961">
    <property type="entry name" value="RimM"/>
</dbReference>
<dbReference type="GO" id="GO:0042274">
    <property type="term" value="P:ribosomal small subunit biogenesis"/>
    <property type="evidence" value="ECO:0007669"/>
    <property type="project" value="UniProtKB-UniRule"/>
</dbReference>
<evidence type="ECO:0000256" key="6">
    <source>
        <dbReference type="SAM" id="MobiDB-lite"/>
    </source>
</evidence>
<evidence type="ECO:0000259" key="8">
    <source>
        <dbReference type="Pfam" id="PF24986"/>
    </source>
</evidence>
<proteinExistence type="inferred from homology"/>
<reference evidence="9 10" key="1">
    <citation type="submission" date="2016-10" db="EMBL/GenBank/DDBJ databases">
        <authorList>
            <person name="de Groot N.N."/>
        </authorList>
    </citation>
    <scope>NUCLEOTIDE SEQUENCE [LARGE SCALE GENOMIC DNA]</scope>
    <source>
        <strain evidence="9 10">CGMCC 1.10267</strain>
    </source>
</reference>
<dbReference type="Gene3D" id="2.40.30.60">
    <property type="entry name" value="RimM"/>
    <property type="match status" value="1"/>
</dbReference>
<dbReference type="InterPro" id="IPR011033">
    <property type="entry name" value="PRC_barrel-like_sf"/>
</dbReference>
<keyword evidence="1 5" id="KW-0963">Cytoplasm</keyword>
<dbReference type="RefSeq" id="WP_244504919.1">
    <property type="nucleotide sequence ID" value="NZ_FNCS01000001.1"/>
</dbReference>
<keyword evidence="2 5" id="KW-0690">Ribosome biogenesis</keyword>
<feature type="domain" description="RimM N-terminal" evidence="7">
    <location>
        <begin position="13"/>
        <end position="91"/>
    </location>
</feature>
<comment type="similarity">
    <text evidence="5">Belongs to the RimM family.</text>
</comment>
<evidence type="ECO:0000256" key="4">
    <source>
        <dbReference type="ARBA" id="ARBA00023186"/>
    </source>
</evidence>
<comment type="function">
    <text evidence="5">An accessory protein needed during the final step in the assembly of 30S ribosomal subunit, possibly for assembly of the head region. Essential for efficient processing of 16S rRNA. May be needed both before and after RbfA during the maturation of 16S rRNA. It has affinity for free ribosomal 30S subunits but not for 70S ribosomes.</text>
</comment>
<accession>A0A1G7SF55</accession>
<organism evidence="9 10">
    <name type="scientific">Pelagibacterium luteolum</name>
    <dbReference type="NCBI Taxonomy" id="440168"/>
    <lineage>
        <taxon>Bacteria</taxon>
        <taxon>Pseudomonadati</taxon>
        <taxon>Pseudomonadota</taxon>
        <taxon>Alphaproteobacteria</taxon>
        <taxon>Hyphomicrobiales</taxon>
        <taxon>Devosiaceae</taxon>
        <taxon>Pelagibacterium</taxon>
    </lineage>
</organism>
<keyword evidence="4 5" id="KW-0143">Chaperone</keyword>
<evidence type="ECO:0000313" key="9">
    <source>
        <dbReference type="EMBL" id="SDG21686.1"/>
    </source>
</evidence>
<dbReference type="GO" id="GO:0043022">
    <property type="term" value="F:ribosome binding"/>
    <property type="evidence" value="ECO:0007669"/>
    <property type="project" value="InterPro"/>
</dbReference>
<dbReference type="InterPro" id="IPR002676">
    <property type="entry name" value="RimM_N"/>
</dbReference>
<feature type="domain" description="Ribosome maturation factor RimM PRC barrel" evidence="8">
    <location>
        <begin position="104"/>
        <end position="172"/>
    </location>
</feature>
<dbReference type="PANTHER" id="PTHR33692:SF1">
    <property type="entry name" value="RIBOSOME MATURATION FACTOR RIMM"/>
    <property type="match status" value="1"/>
</dbReference>
<dbReference type="AlphaFoldDB" id="A0A1G7SF55"/>
<dbReference type="SUPFAM" id="SSF50447">
    <property type="entry name" value="Translation proteins"/>
    <property type="match status" value="1"/>
</dbReference>
<name>A0A1G7SF55_9HYPH</name>
<feature type="region of interest" description="Disordered" evidence="6">
    <location>
        <begin position="170"/>
        <end position="189"/>
    </location>
</feature>
<evidence type="ECO:0000259" key="7">
    <source>
        <dbReference type="Pfam" id="PF01782"/>
    </source>
</evidence>
<dbReference type="STRING" id="440168.SAMN04487974_101478"/>
<evidence type="ECO:0000256" key="1">
    <source>
        <dbReference type="ARBA" id="ARBA00022490"/>
    </source>
</evidence>
<dbReference type="Pfam" id="PF01782">
    <property type="entry name" value="RimM"/>
    <property type="match status" value="1"/>
</dbReference>
<dbReference type="Gene3D" id="2.30.30.240">
    <property type="entry name" value="PRC-barrel domain"/>
    <property type="match status" value="1"/>
</dbReference>
<dbReference type="PANTHER" id="PTHR33692">
    <property type="entry name" value="RIBOSOME MATURATION FACTOR RIMM"/>
    <property type="match status" value="1"/>
</dbReference>
<gene>
    <name evidence="5" type="primary">rimM</name>
    <name evidence="9" type="ORF">SAMN04487974_101478</name>
</gene>
<comment type="subcellular location">
    <subcellularLocation>
        <location evidence="5">Cytoplasm</location>
    </subcellularLocation>
</comment>
<comment type="subunit">
    <text evidence="5">Binds ribosomal protein uS19.</text>
</comment>
<dbReference type="InterPro" id="IPR036976">
    <property type="entry name" value="RimM_N_sf"/>
</dbReference>